<accession>A0A6S7FI97</accession>
<organism evidence="2 3">
    <name type="scientific">Paramuricea clavata</name>
    <name type="common">Red gorgonian</name>
    <name type="synonym">Violescent sea-whip</name>
    <dbReference type="NCBI Taxonomy" id="317549"/>
    <lineage>
        <taxon>Eukaryota</taxon>
        <taxon>Metazoa</taxon>
        <taxon>Cnidaria</taxon>
        <taxon>Anthozoa</taxon>
        <taxon>Octocorallia</taxon>
        <taxon>Malacalcyonacea</taxon>
        <taxon>Plexauridae</taxon>
        <taxon>Paramuricea</taxon>
    </lineage>
</organism>
<sequence length="253" mass="29185">MSSEGKAFSSKVLVDNLKEIIRQSIEDNKKVTGPENPQVTRIGEKLIPLEKMSQQKEIYKERASKEAEKAGGKRKIDCQTTSNQRSAKRKKDGQENENIPTIVVPVDLVGKCVSHHCLDEDELDWFEGVVVGINKINSQDPELYIRYDGYDSEYLFPYHEFKDGEVKLIPVSVEDFLGKKISQRFEDESQKHSWWENGRVIEIVDGSDENNPEFVIEFDCQPELDYEDEDEAVNECEVCTFNLFEDYLNSDEE</sequence>
<protein>
    <submittedName>
        <fullName evidence="2">Uncharacterized protein</fullName>
    </submittedName>
</protein>
<dbReference type="EMBL" id="CACRXK020000154">
    <property type="protein sequence ID" value="CAB3978958.1"/>
    <property type="molecule type" value="Genomic_DNA"/>
</dbReference>
<dbReference type="Proteomes" id="UP001152795">
    <property type="component" value="Unassembled WGS sequence"/>
</dbReference>
<name>A0A6S7FI97_PARCT</name>
<proteinExistence type="predicted"/>
<dbReference type="OrthoDB" id="8928772at2759"/>
<evidence type="ECO:0000313" key="3">
    <source>
        <dbReference type="Proteomes" id="UP001152795"/>
    </source>
</evidence>
<comment type="caution">
    <text evidence="2">The sequence shown here is derived from an EMBL/GenBank/DDBJ whole genome shotgun (WGS) entry which is preliminary data.</text>
</comment>
<gene>
    <name evidence="2" type="ORF">PACLA_8A047991</name>
</gene>
<feature type="compositionally biased region" description="Basic and acidic residues" evidence="1">
    <location>
        <begin position="58"/>
        <end position="77"/>
    </location>
</feature>
<reference evidence="2" key="1">
    <citation type="submission" date="2020-04" db="EMBL/GenBank/DDBJ databases">
        <authorList>
            <person name="Alioto T."/>
            <person name="Alioto T."/>
            <person name="Gomez Garrido J."/>
        </authorList>
    </citation>
    <scope>NUCLEOTIDE SEQUENCE</scope>
    <source>
        <strain evidence="2">A484AB</strain>
    </source>
</reference>
<dbReference type="AlphaFoldDB" id="A0A6S7FI97"/>
<feature type="region of interest" description="Disordered" evidence="1">
    <location>
        <begin position="58"/>
        <end position="96"/>
    </location>
</feature>
<evidence type="ECO:0000256" key="1">
    <source>
        <dbReference type="SAM" id="MobiDB-lite"/>
    </source>
</evidence>
<keyword evidence="3" id="KW-1185">Reference proteome</keyword>
<evidence type="ECO:0000313" key="2">
    <source>
        <dbReference type="EMBL" id="CAB3978958.1"/>
    </source>
</evidence>
<feature type="region of interest" description="Disordered" evidence="1">
    <location>
        <begin position="25"/>
        <end position="44"/>
    </location>
</feature>